<sequence length="62" mass="6927">SATANLESFIMEHRKGTMDSHILVRSKMVNDSKGIDTADAIPNTTKCIDEEESDDGDYDFME</sequence>
<dbReference type="Proteomes" id="UP000708208">
    <property type="component" value="Unassembled WGS sequence"/>
</dbReference>
<comment type="caution">
    <text evidence="1">The sequence shown here is derived from an EMBL/GenBank/DDBJ whole genome shotgun (WGS) entry which is preliminary data.</text>
</comment>
<organism evidence="1 2">
    <name type="scientific">Allacma fusca</name>
    <dbReference type="NCBI Taxonomy" id="39272"/>
    <lineage>
        <taxon>Eukaryota</taxon>
        <taxon>Metazoa</taxon>
        <taxon>Ecdysozoa</taxon>
        <taxon>Arthropoda</taxon>
        <taxon>Hexapoda</taxon>
        <taxon>Collembola</taxon>
        <taxon>Symphypleona</taxon>
        <taxon>Sminthuridae</taxon>
        <taxon>Allacma</taxon>
    </lineage>
</organism>
<gene>
    <name evidence="1" type="ORF">AFUS01_LOCUS15426</name>
</gene>
<proteinExistence type="predicted"/>
<feature type="non-terminal residue" evidence="1">
    <location>
        <position position="1"/>
    </location>
</feature>
<evidence type="ECO:0000313" key="1">
    <source>
        <dbReference type="EMBL" id="CAG7726517.1"/>
    </source>
</evidence>
<dbReference type="EMBL" id="CAJVCH010136601">
    <property type="protein sequence ID" value="CAG7726517.1"/>
    <property type="molecule type" value="Genomic_DNA"/>
</dbReference>
<reference evidence="1" key="1">
    <citation type="submission" date="2021-06" db="EMBL/GenBank/DDBJ databases">
        <authorList>
            <person name="Hodson N. C."/>
            <person name="Mongue J. A."/>
            <person name="Jaron S. K."/>
        </authorList>
    </citation>
    <scope>NUCLEOTIDE SEQUENCE</scope>
</reference>
<keyword evidence="2" id="KW-1185">Reference proteome</keyword>
<name>A0A8J2JXP3_9HEXA</name>
<evidence type="ECO:0000313" key="2">
    <source>
        <dbReference type="Proteomes" id="UP000708208"/>
    </source>
</evidence>
<protein>
    <submittedName>
        <fullName evidence="1">Uncharacterized protein</fullName>
    </submittedName>
</protein>
<accession>A0A8J2JXP3</accession>
<dbReference type="AlphaFoldDB" id="A0A8J2JXP3"/>